<evidence type="ECO:0000259" key="1">
    <source>
        <dbReference type="Pfam" id="PF00534"/>
    </source>
</evidence>
<dbReference type="AlphaFoldDB" id="A0A9X1T0G0"/>
<evidence type="ECO:0000313" key="3">
    <source>
        <dbReference type="EMBL" id="MCD7109044.1"/>
    </source>
</evidence>
<evidence type="ECO:0000313" key="4">
    <source>
        <dbReference type="Proteomes" id="UP001139089"/>
    </source>
</evidence>
<dbReference type="EMBL" id="JAJOZR010000004">
    <property type="protein sequence ID" value="MCD7109044.1"/>
    <property type="molecule type" value="Genomic_DNA"/>
</dbReference>
<feature type="domain" description="Glycosyl transferase family 1" evidence="1">
    <location>
        <begin position="201"/>
        <end position="334"/>
    </location>
</feature>
<sequence>MVAQSKTVDTSRKVVNILGIRGIPAAHGGFETFAGRLAPYLVEQGWTVNVYCQESGKADHEDDWNGIHRIHISSDATGSKGSVIFDRKCVADVCKRPGIDLVLGYNTAVFNTLQRLKGRKVLMNMDGVEWRRDKWSFPVKIWLYANEFIGANISNVAIADHPEIARHLRRHGCSNAVMIPYGADRIEAAPESLIEPYDLKTGQYLISIARAEPENSILEIVSAFSSKKRDIKLMVLGNFSPDNAYHRRVRAAASQDVVFPGGIYEPDVVSALRYHALAYLHGHQVGGTNPSLVEALGAGNPIIAHDNRFNRWVAGDQQFYFDSQTALEVLIDRIGSGLDLKQAAAAAAARHQAEFTWLKVNSAYEALLLTCL</sequence>
<dbReference type="SUPFAM" id="SSF53756">
    <property type="entry name" value="UDP-Glycosyltransferase/glycogen phosphorylase"/>
    <property type="match status" value="1"/>
</dbReference>
<accession>A0A9X1T0G0</accession>
<dbReference type="InterPro" id="IPR015393">
    <property type="entry name" value="DUF1972"/>
</dbReference>
<dbReference type="RefSeq" id="WP_231813418.1">
    <property type="nucleotide sequence ID" value="NZ_JAJOZR010000004.1"/>
</dbReference>
<dbReference type="Pfam" id="PF00534">
    <property type="entry name" value="Glycos_transf_1"/>
    <property type="match status" value="1"/>
</dbReference>
<proteinExistence type="predicted"/>
<comment type="caution">
    <text evidence="3">The sequence shown here is derived from an EMBL/GenBank/DDBJ whole genome shotgun (WGS) entry which is preliminary data.</text>
</comment>
<protein>
    <submittedName>
        <fullName evidence="3">DUF1972 domain-containing protein</fullName>
    </submittedName>
</protein>
<gene>
    <name evidence="3" type="ORF">LRX75_08305</name>
</gene>
<dbReference type="Gene3D" id="3.40.50.2000">
    <property type="entry name" value="Glycogen Phosphorylase B"/>
    <property type="match status" value="2"/>
</dbReference>
<reference evidence="3" key="1">
    <citation type="submission" date="2021-12" db="EMBL/GenBank/DDBJ databases">
        <authorList>
            <person name="Li Y."/>
        </authorList>
    </citation>
    <scope>NUCLEOTIDE SEQUENCE</scope>
    <source>
        <strain evidence="3">DKSPLA3</strain>
    </source>
</reference>
<organism evidence="3 4">
    <name type="scientific">Rhizobium quercicola</name>
    <dbReference type="NCBI Taxonomy" id="2901226"/>
    <lineage>
        <taxon>Bacteria</taxon>
        <taxon>Pseudomonadati</taxon>
        <taxon>Pseudomonadota</taxon>
        <taxon>Alphaproteobacteria</taxon>
        <taxon>Hyphomicrobiales</taxon>
        <taxon>Rhizobiaceae</taxon>
        <taxon>Rhizobium/Agrobacterium group</taxon>
        <taxon>Rhizobium</taxon>
    </lineage>
</organism>
<dbReference type="GO" id="GO:0016757">
    <property type="term" value="F:glycosyltransferase activity"/>
    <property type="evidence" value="ECO:0007669"/>
    <property type="project" value="InterPro"/>
</dbReference>
<keyword evidence="4" id="KW-1185">Reference proteome</keyword>
<dbReference type="InterPro" id="IPR001296">
    <property type="entry name" value="Glyco_trans_1"/>
</dbReference>
<name>A0A9X1T0G0_9HYPH</name>
<dbReference type="Proteomes" id="UP001139089">
    <property type="component" value="Unassembled WGS sequence"/>
</dbReference>
<evidence type="ECO:0000259" key="2">
    <source>
        <dbReference type="Pfam" id="PF09314"/>
    </source>
</evidence>
<feature type="domain" description="DUF1972" evidence="2">
    <location>
        <begin position="13"/>
        <end position="184"/>
    </location>
</feature>
<dbReference type="Pfam" id="PF09314">
    <property type="entry name" value="DUF1972"/>
    <property type="match status" value="1"/>
</dbReference>